<dbReference type="InterPro" id="IPR001129">
    <property type="entry name" value="Membr-assoc_MAPEG"/>
</dbReference>
<evidence type="ECO:0000313" key="7">
    <source>
        <dbReference type="Proteomes" id="UP001161390"/>
    </source>
</evidence>
<proteinExistence type="predicted"/>
<dbReference type="EMBL" id="BSNJ01000001">
    <property type="protein sequence ID" value="GLQ19550.1"/>
    <property type="molecule type" value="Genomic_DNA"/>
</dbReference>
<keyword evidence="2 5" id="KW-0812">Transmembrane</keyword>
<evidence type="ECO:0000256" key="2">
    <source>
        <dbReference type="ARBA" id="ARBA00022692"/>
    </source>
</evidence>
<dbReference type="Pfam" id="PF01124">
    <property type="entry name" value="MAPEG"/>
    <property type="match status" value="1"/>
</dbReference>
<comment type="caution">
    <text evidence="6">The sequence shown here is derived from an EMBL/GenBank/DDBJ whole genome shotgun (WGS) entry which is preliminary data.</text>
</comment>
<organism evidence="6 7">
    <name type="scientific">Algimonas porphyrae</name>
    <dbReference type="NCBI Taxonomy" id="1128113"/>
    <lineage>
        <taxon>Bacteria</taxon>
        <taxon>Pseudomonadati</taxon>
        <taxon>Pseudomonadota</taxon>
        <taxon>Alphaproteobacteria</taxon>
        <taxon>Maricaulales</taxon>
        <taxon>Robiginitomaculaceae</taxon>
        <taxon>Algimonas</taxon>
    </lineage>
</organism>
<reference evidence="6" key="1">
    <citation type="journal article" date="2014" name="Int. J. Syst. Evol. Microbiol.">
        <title>Complete genome of a new Firmicutes species belonging to the dominant human colonic microbiota ('Ruminococcus bicirculans') reveals two chromosomes and a selective capacity to utilize plant glucans.</title>
        <authorList>
            <consortium name="NISC Comparative Sequencing Program"/>
            <person name="Wegmann U."/>
            <person name="Louis P."/>
            <person name="Goesmann A."/>
            <person name="Henrissat B."/>
            <person name="Duncan S.H."/>
            <person name="Flint H.J."/>
        </authorList>
    </citation>
    <scope>NUCLEOTIDE SEQUENCE</scope>
    <source>
        <strain evidence="6">NBRC 108216</strain>
    </source>
</reference>
<evidence type="ECO:0000256" key="1">
    <source>
        <dbReference type="ARBA" id="ARBA00004370"/>
    </source>
</evidence>
<evidence type="ECO:0000256" key="3">
    <source>
        <dbReference type="ARBA" id="ARBA00022989"/>
    </source>
</evidence>
<evidence type="ECO:0000256" key="5">
    <source>
        <dbReference type="SAM" id="Phobius"/>
    </source>
</evidence>
<dbReference type="RefSeq" id="WP_284369303.1">
    <property type="nucleotide sequence ID" value="NZ_BSNJ01000001.1"/>
</dbReference>
<protein>
    <submittedName>
        <fullName evidence="6">Membrane protein</fullName>
    </submittedName>
</protein>
<evidence type="ECO:0000313" key="6">
    <source>
        <dbReference type="EMBL" id="GLQ19550.1"/>
    </source>
</evidence>
<dbReference type="InterPro" id="IPR023352">
    <property type="entry name" value="MAPEG-like_dom_sf"/>
</dbReference>
<dbReference type="SUPFAM" id="SSF161084">
    <property type="entry name" value="MAPEG domain-like"/>
    <property type="match status" value="1"/>
</dbReference>
<accession>A0ABQ5UYT6</accession>
<comment type="subcellular location">
    <subcellularLocation>
        <location evidence="1">Membrane</location>
    </subcellularLocation>
</comment>
<name>A0ABQ5UYT6_9PROT</name>
<keyword evidence="3 5" id="KW-1133">Transmembrane helix</keyword>
<feature type="transmembrane region" description="Helical" evidence="5">
    <location>
        <begin position="73"/>
        <end position="99"/>
    </location>
</feature>
<evidence type="ECO:0000256" key="4">
    <source>
        <dbReference type="ARBA" id="ARBA00023136"/>
    </source>
</evidence>
<feature type="transmembrane region" description="Helical" evidence="5">
    <location>
        <begin position="119"/>
        <end position="138"/>
    </location>
</feature>
<gene>
    <name evidence="6" type="ORF">GCM10007854_05050</name>
</gene>
<keyword evidence="4 5" id="KW-0472">Membrane</keyword>
<reference evidence="6" key="2">
    <citation type="submission" date="2023-01" db="EMBL/GenBank/DDBJ databases">
        <title>Draft genome sequence of Algimonas porphyrae strain NBRC 108216.</title>
        <authorList>
            <person name="Sun Q."/>
            <person name="Mori K."/>
        </authorList>
    </citation>
    <scope>NUCLEOTIDE SEQUENCE</scope>
    <source>
        <strain evidence="6">NBRC 108216</strain>
    </source>
</reference>
<keyword evidence="7" id="KW-1185">Reference proteome</keyword>
<dbReference type="Gene3D" id="1.20.120.550">
    <property type="entry name" value="Membrane associated eicosanoid/glutathione metabolism-like domain"/>
    <property type="match status" value="1"/>
</dbReference>
<sequence length="139" mass="15606">MTNEVFMAPMIALIIWTLIVWVVLFVRRVPAMKAARMDPELAKSPTGEWKNALPLKAQAPAHNYNHLMEQPTIFYAFMVWAVLTGNMSTPIAYLAWAYVGLRIVHSLVQISTGPVMTRFTLFILSTLCLIGMIVLALLT</sequence>
<feature type="transmembrane region" description="Helical" evidence="5">
    <location>
        <begin position="6"/>
        <end position="26"/>
    </location>
</feature>
<dbReference type="Proteomes" id="UP001161390">
    <property type="component" value="Unassembled WGS sequence"/>
</dbReference>